<dbReference type="PANTHER" id="PTHR37539">
    <property type="entry name" value="SECRETED PROTEIN-RELATED"/>
    <property type="match status" value="1"/>
</dbReference>
<protein>
    <submittedName>
        <fullName evidence="2">DUF2236 domain-containing protein</fullName>
    </submittedName>
</protein>
<comment type="caution">
    <text evidence="2">The sequence shown here is derived from an EMBL/GenBank/DDBJ whole genome shotgun (WGS) entry which is preliminary data.</text>
</comment>
<dbReference type="Pfam" id="PF09995">
    <property type="entry name" value="MPAB_Lcp_cat"/>
    <property type="match status" value="1"/>
</dbReference>
<evidence type="ECO:0000259" key="1">
    <source>
        <dbReference type="Pfam" id="PF09995"/>
    </source>
</evidence>
<keyword evidence="3" id="KW-1185">Reference proteome</keyword>
<accession>A0ABX0HDX6</accession>
<dbReference type="EMBL" id="JAANYN010000019">
    <property type="protein sequence ID" value="NHE59907.1"/>
    <property type="molecule type" value="Genomic_DNA"/>
</dbReference>
<dbReference type="InterPro" id="IPR037473">
    <property type="entry name" value="Lcp-like"/>
</dbReference>
<sequence length="359" mass="41546">MGKLDLYTDKHLNQLRHLEDGLADKAVCSLLLEKELLSGINSWQEIPDSLPDIFPPAVKNYFEFFLKDHPHKEAPFIREAQFFFEKYSSMILSLLGFYSLPYTYAFGDGAEVLVRSRKIVENPGERLAETALFVLECYRPGAFESDKRVLMVLAKVRLIHAMSRHFIKKHAVDWDQSWGRPINQEDLLSTNLTFSLLISRGIQKSNHSISSKEREMLLAYWGLVGYYLGIDTKFWPASNKEAFELEKIIRKRHLKKSIAGKVLLHSLLNFYRKNLFRPELSPFLENILQYYLGEEISRILELNASQKLPEFFLKNLNKFSPFSQSAGNSTFHSIYKEFLTNTQKALGVEVGINLPMPRK</sequence>
<dbReference type="PANTHER" id="PTHR37539:SF1">
    <property type="entry name" value="ER-BOUND OXYGENASE MPAB_MPAB'_RUBBER OXYGENASE CATALYTIC DOMAIN-CONTAINING PROTEIN"/>
    <property type="match status" value="1"/>
</dbReference>
<evidence type="ECO:0000313" key="3">
    <source>
        <dbReference type="Proteomes" id="UP000649799"/>
    </source>
</evidence>
<reference evidence="2 3" key="1">
    <citation type="submission" date="2020-03" db="EMBL/GenBank/DDBJ databases">
        <title>Cyclobacterium plantarum sp. nov., a marine bacterium isolated from a coastal-marine wetland.</title>
        <authorList>
            <person name="Sanchez-Porro C."/>
            <person name="Ventosa A."/>
            <person name="Amoozegar M."/>
        </authorList>
    </citation>
    <scope>NUCLEOTIDE SEQUENCE [LARGE SCALE GENOMIC DNA]</scope>
    <source>
        <strain evidence="2 3">GBPx2</strain>
    </source>
</reference>
<evidence type="ECO:0000313" key="2">
    <source>
        <dbReference type="EMBL" id="NHE59907.1"/>
    </source>
</evidence>
<feature type="domain" description="ER-bound oxygenase mpaB/mpaB'/Rubber oxygenase catalytic" evidence="1">
    <location>
        <begin position="118"/>
        <end position="303"/>
    </location>
</feature>
<proteinExistence type="predicted"/>
<organism evidence="2 3">
    <name type="scientific">Cyclobacterium plantarum</name>
    <dbReference type="NCBI Taxonomy" id="2716263"/>
    <lineage>
        <taxon>Bacteria</taxon>
        <taxon>Pseudomonadati</taxon>
        <taxon>Bacteroidota</taxon>
        <taxon>Cytophagia</taxon>
        <taxon>Cytophagales</taxon>
        <taxon>Cyclobacteriaceae</taxon>
        <taxon>Cyclobacterium</taxon>
    </lineage>
</organism>
<dbReference type="Proteomes" id="UP000649799">
    <property type="component" value="Unassembled WGS sequence"/>
</dbReference>
<gene>
    <name evidence="2" type="ORF">G9Q97_24145</name>
</gene>
<dbReference type="InterPro" id="IPR018713">
    <property type="entry name" value="MPAB/Lcp_cat_dom"/>
</dbReference>
<name>A0ABX0HDX6_9BACT</name>
<dbReference type="RefSeq" id="WP_166151744.1">
    <property type="nucleotide sequence ID" value="NZ_JAANYN010000019.1"/>
</dbReference>